<dbReference type="PANTHER" id="PTHR23239">
    <property type="entry name" value="INTERMEDIATE FILAMENT"/>
    <property type="match status" value="1"/>
</dbReference>
<dbReference type="PROSITE" id="PS51842">
    <property type="entry name" value="IF_ROD_2"/>
    <property type="match status" value="1"/>
</dbReference>
<accession>A0A8C4TAB6</accession>
<reference evidence="5" key="1">
    <citation type="submission" date="2021-06" db="EMBL/GenBank/DDBJ databases">
        <authorList>
            <consortium name="Wellcome Sanger Institute Data Sharing"/>
        </authorList>
    </citation>
    <scope>NUCLEOTIDE SEQUENCE [LARGE SCALE GENOMIC DNA]</scope>
</reference>
<proteinExistence type="predicted"/>
<feature type="domain" description="IF rod" evidence="4">
    <location>
        <begin position="76"/>
        <end position="386"/>
    </location>
</feature>
<evidence type="ECO:0000313" key="6">
    <source>
        <dbReference type="Proteomes" id="UP000694620"/>
    </source>
</evidence>
<dbReference type="Proteomes" id="UP000694620">
    <property type="component" value="Chromosome 14"/>
</dbReference>
<dbReference type="FunFam" id="1.20.5.170:FF:000002">
    <property type="entry name" value="Type I keratin KA11"/>
    <property type="match status" value="1"/>
</dbReference>
<reference evidence="5" key="2">
    <citation type="submission" date="2025-08" db="UniProtKB">
        <authorList>
            <consortium name="Ensembl"/>
        </authorList>
    </citation>
    <scope>IDENTIFICATION</scope>
</reference>
<dbReference type="FunFam" id="1.20.5.500:FF:000001">
    <property type="entry name" value="Type II keratin 23"/>
    <property type="match status" value="1"/>
</dbReference>
<dbReference type="GeneTree" id="ENSGT00950000182969"/>
<keyword evidence="2 3" id="KW-0175">Coiled coil</keyword>
<evidence type="ECO:0000256" key="2">
    <source>
        <dbReference type="ARBA" id="ARBA00023054"/>
    </source>
</evidence>
<dbReference type="SMART" id="SM01391">
    <property type="entry name" value="Filament"/>
    <property type="match status" value="1"/>
</dbReference>
<dbReference type="GO" id="GO:0005882">
    <property type="term" value="C:intermediate filament"/>
    <property type="evidence" value="ECO:0007669"/>
    <property type="project" value="UniProtKB-KW"/>
</dbReference>
<dbReference type="InterPro" id="IPR002957">
    <property type="entry name" value="Keratin_I"/>
</dbReference>
<dbReference type="Ensembl" id="ENSECRT00000029291.1">
    <property type="protein sequence ID" value="ENSECRP00000028680.1"/>
    <property type="gene ID" value="ENSECRG00000016672.1"/>
</dbReference>
<dbReference type="Gene3D" id="1.20.5.1160">
    <property type="entry name" value="Vasodilator-stimulated phosphoprotein"/>
    <property type="match status" value="1"/>
</dbReference>
<dbReference type="Gene3D" id="1.20.5.500">
    <property type="entry name" value="Single helix bin"/>
    <property type="match status" value="1"/>
</dbReference>
<keyword evidence="1" id="KW-0403">Intermediate filament</keyword>
<gene>
    <name evidence="5" type="primary">LOC114665305</name>
</gene>
<organism evidence="5 6">
    <name type="scientific">Erpetoichthys calabaricus</name>
    <name type="common">Rope fish</name>
    <name type="synonym">Calamoichthys calabaricus</name>
    <dbReference type="NCBI Taxonomy" id="27687"/>
    <lineage>
        <taxon>Eukaryota</taxon>
        <taxon>Metazoa</taxon>
        <taxon>Chordata</taxon>
        <taxon>Craniata</taxon>
        <taxon>Vertebrata</taxon>
        <taxon>Euteleostomi</taxon>
        <taxon>Actinopterygii</taxon>
        <taxon>Polypteriformes</taxon>
        <taxon>Polypteridae</taxon>
        <taxon>Erpetoichthys</taxon>
    </lineage>
</organism>
<sequence>YTLTNSFIPSPRDSGQQGTCYLFFSSLYYKVILHGAPAVPLIASTSSTRVFTGYGNSNSGLYGAAVGIDEVFSINDKATMQNLNDRLAAYLERVRSLGLANNKLEQQIRDWYAAAADAKPKDFGPQERAVAELRAKIHATTVDNAKIVLQIDNAKLAAEDFRVKYENEMAMRQSVEIDISGLRKLMDELTMARSDLEMQVEGLKEELIHLKKNHQEVGKQRSEFFCTVNVEVDAAPQQDLAKTLEEIRSQYRSIVENNRRDMENWYKAKFEELDNQVSSDSDALESLKSQKCELKRTLQALEIELQSQHNLKGALENTLLETKSRYASQLSQLQFTINKLEAELMNLRQDMETQSNEYKILLNVKIRLEMEIAEYRLLITSFPLAEPIRTRKVKKLVEDFVDGKVVNTHEEEFEEAIR</sequence>
<evidence type="ECO:0000256" key="1">
    <source>
        <dbReference type="ARBA" id="ARBA00022754"/>
    </source>
</evidence>
<reference evidence="5" key="3">
    <citation type="submission" date="2025-09" db="UniProtKB">
        <authorList>
            <consortium name="Ensembl"/>
        </authorList>
    </citation>
    <scope>IDENTIFICATION</scope>
</reference>
<protein>
    <submittedName>
        <fullName evidence="5">Keratin, type I cytoskeletal 17-like</fullName>
    </submittedName>
</protein>
<dbReference type="Gene3D" id="1.20.5.170">
    <property type="match status" value="1"/>
</dbReference>
<evidence type="ECO:0000259" key="4">
    <source>
        <dbReference type="PROSITE" id="PS51842"/>
    </source>
</evidence>
<dbReference type="InterPro" id="IPR039008">
    <property type="entry name" value="IF_rod_dom"/>
</dbReference>
<evidence type="ECO:0000256" key="3">
    <source>
        <dbReference type="SAM" id="Coils"/>
    </source>
</evidence>
<feature type="coiled-coil region" evidence="3">
    <location>
        <begin position="186"/>
        <end position="220"/>
    </location>
</feature>
<keyword evidence="6" id="KW-1185">Reference proteome</keyword>
<dbReference type="PANTHER" id="PTHR23239:SF180">
    <property type="entry name" value="KERATIN, TYPE I CYTOSKELETAL 17"/>
    <property type="match status" value="1"/>
</dbReference>
<dbReference type="Pfam" id="PF00038">
    <property type="entry name" value="Filament"/>
    <property type="match status" value="1"/>
</dbReference>
<feature type="coiled-coil region" evidence="3">
    <location>
        <begin position="284"/>
        <end position="364"/>
    </location>
</feature>
<dbReference type="AlphaFoldDB" id="A0A8C4TAB6"/>
<dbReference type="PRINTS" id="PR01248">
    <property type="entry name" value="TYPE1KERATIN"/>
</dbReference>
<dbReference type="GO" id="GO:0005198">
    <property type="term" value="F:structural molecule activity"/>
    <property type="evidence" value="ECO:0007669"/>
    <property type="project" value="InterPro"/>
</dbReference>
<name>A0A8C4TAB6_ERPCA</name>
<dbReference type="SUPFAM" id="SSF64593">
    <property type="entry name" value="Intermediate filament protein, coiled coil region"/>
    <property type="match status" value="2"/>
</dbReference>
<evidence type="ECO:0000313" key="5">
    <source>
        <dbReference type="Ensembl" id="ENSECRP00000028680.1"/>
    </source>
</evidence>